<evidence type="ECO:0000256" key="1">
    <source>
        <dbReference type="ARBA" id="ARBA00001970"/>
    </source>
</evidence>
<dbReference type="InterPro" id="IPR016174">
    <property type="entry name" value="Di-haem_cyt_TM"/>
</dbReference>
<dbReference type="GO" id="GO:0009055">
    <property type="term" value="F:electron transfer activity"/>
    <property type="evidence" value="ECO:0007669"/>
    <property type="project" value="InterPro"/>
</dbReference>
<organism evidence="15 16">
    <name type="scientific">Hydrogenovibrio crunogenus</name>
    <dbReference type="NCBI Taxonomy" id="39765"/>
    <lineage>
        <taxon>Bacteria</taxon>
        <taxon>Pseudomonadati</taxon>
        <taxon>Pseudomonadota</taxon>
        <taxon>Gammaproteobacteria</taxon>
        <taxon>Thiotrichales</taxon>
        <taxon>Piscirickettsiaceae</taxon>
        <taxon>Hydrogenovibrio</taxon>
    </lineage>
</organism>
<feature type="domain" description="Cytochrome b561 bacterial/Ni-hydrogenase" evidence="14">
    <location>
        <begin position="10"/>
        <end position="179"/>
    </location>
</feature>
<evidence type="ECO:0000256" key="5">
    <source>
        <dbReference type="ARBA" id="ARBA00022617"/>
    </source>
</evidence>
<dbReference type="PANTHER" id="PTHR30529">
    <property type="entry name" value="CYTOCHROME B561"/>
    <property type="match status" value="1"/>
</dbReference>
<reference evidence="15 16" key="1">
    <citation type="submission" date="2018-08" db="EMBL/GenBank/DDBJ databases">
        <title>Horizontal acquisition of hydrogen conversion ability and other habitat adaptations in Hydrogenovibrio crunogenus strains.</title>
        <authorList>
            <person name="Gonnella G."/>
            <person name="Adam N."/>
            <person name="Perner M."/>
        </authorList>
    </citation>
    <scope>NUCLEOTIDE SEQUENCE [LARGE SCALE GENOMIC DNA]</scope>
    <source>
        <strain evidence="15 16">SP-41</strain>
    </source>
</reference>
<evidence type="ECO:0000256" key="2">
    <source>
        <dbReference type="ARBA" id="ARBA00004651"/>
    </source>
</evidence>
<keyword evidence="10" id="KW-0408">Iron</keyword>
<accession>A0A4P7NYU5</accession>
<dbReference type="GO" id="GO:0022904">
    <property type="term" value="P:respiratory electron transport chain"/>
    <property type="evidence" value="ECO:0007669"/>
    <property type="project" value="InterPro"/>
</dbReference>
<evidence type="ECO:0000259" key="14">
    <source>
        <dbReference type="Pfam" id="PF01292"/>
    </source>
</evidence>
<feature type="transmembrane region" description="Helical" evidence="13">
    <location>
        <begin position="93"/>
        <end position="110"/>
    </location>
</feature>
<dbReference type="AlphaFoldDB" id="A0A4P7NYU5"/>
<keyword evidence="5" id="KW-0349">Heme</keyword>
<dbReference type="SUPFAM" id="SSF81342">
    <property type="entry name" value="Transmembrane di-heme cytochromes"/>
    <property type="match status" value="1"/>
</dbReference>
<keyword evidence="11 13" id="KW-0472">Membrane</keyword>
<evidence type="ECO:0000256" key="10">
    <source>
        <dbReference type="ARBA" id="ARBA00023004"/>
    </source>
</evidence>
<evidence type="ECO:0000256" key="9">
    <source>
        <dbReference type="ARBA" id="ARBA00022989"/>
    </source>
</evidence>
<dbReference type="GO" id="GO:0005886">
    <property type="term" value="C:plasma membrane"/>
    <property type="evidence" value="ECO:0007669"/>
    <property type="project" value="UniProtKB-SubCell"/>
</dbReference>
<comment type="cofactor">
    <cofactor evidence="1">
        <name>heme b</name>
        <dbReference type="ChEBI" id="CHEBI:60344"/>
    </cofactor>
</comment>
<keyword evidence="7" id="KW-0479">Metal-binding</keyword>
<evidence type="ECO:0000256" key="6">
    <source>
        <dbReference type="ARBA" id="ARBA00022692"/>
    </source>
</evidence>
<comment type="similarity">
    <text evidence="12">Belongs to the cytochrome b561 family.</text>
</comment>
<feature type="transmembrane region" description="Helical" evidence="13">
    <location>
        <begin position="12"/>
        <end position="34"/>
    </location>
</feature>
<feature type="transmembrane region" description="Helical" evidence="13">
    <location>
        <begin position="145"/>
        <end position="163"/>
    </location>
</feature>
<feature type="transmembrane region" description="Helical" evidence="13">
    <location>
        <begin position="54"/>
        <end position="72"/>
    </location>
</feature>
<evidence type="ECO:0000256" key="11">
    <source>
        <dbReference type="ARBA" id="ARBA00023136"/>
    </source>
</evidence>
<keyword evidence="6 13" id="KW-0812">Transmembrane</keyword>
<evidence type="ECO:0000256" key="7">
    <source>
        <dbReference type="ARBA" id="ARBA00022723"/>
    </source>
</evidence>
<protein>
    <submittedName>
        <fullName evidence="15">Cytochrome b561</fullName>
    </submittedName>
</protein>
<evidence type="ECO:0000256" key="12">
    <source>
        <dbReference type="ARBA" id="ARBA00037975"/>
    </source>
</evidence>
<comment type="subcellular location">
    <subcellularLocation>
        <location evidence="2">Cell membrane</location>
        <topology evidence="2">Multi-pass membrane protein</topology>
    </subcellularLocation>
</comment>
<dbReference type="PANTHER" id="PTHR30529:SF1">
    <property type="entry name" value="CYTOCHROME B561 HOMOLOG 2"/>
    <property type="match status" value="1"/>
</dbReference>
<evidence type="ECO:0000313" key="16">
    <source>
        <dbReference type="Proteomes" id="UP000296201"/>
    </source>
</evidence>
<gene>
    <name evidence="15" type="primary">yceJ_2</name>
    <name evidence="15" type="ORF">GHNINEIG_01031</name>
</gene>
<evidence type="ECO:0000256" key="13">
    <source>
        <dbReference type="SAM" id="Phobius"/>
    </source>
</evidence>
<dbReference type="Gene3D" id="1.20.950.20">
    <property type="entry name" value="Transmembrane di-heme cytochromes, Chain C"/>
    <property type="match status" value="1"/>
</dbReference>
<dbReference type="OrthoDB" id="8589936at2"/>
<sequence>MRIKNTSTQFGWVSIVNHWVTAVLFIGMIALGIYMGSLPKGPERSDLYDLHKSIGVIILGLFFFRLLWLKLSPNPESLSSTRFEHILAHSVKGLLYLGLVLMPLSGWVMSSSGGHDVAVFDWFVLPAIVSENEGLHEAAEEFHEILGELILPAIIVLHIAGALKHHYFYKDATLNRMVGKE</sequence>
<dbReference type="GO" id="GO:0020037">
    <property type="term" value="F:heme binding"/>
    <property type="evidence" value="ECO:0007669"/>
    <property type="project" value="TreeGrafter"/>
</dbReference>
<dbReference type="InterPro" id="IPR052168">
    <property type="entry name" value="Cytochrome_b561_oxidase"/>
</dbReference>
<evidence type="ECO:0000313" key="15">
    <source>
        <dbReference type="EMBL" id="QBZ82990.1"/>
    </source>
</evidence>
<keyword evidence="8" id="KW-0249">Electron transport</keyword>
<dbReference type="GO" id="GO:0046872">
    <property type="term" value="F:metal ion binding"/>
    <property type="evidence" value="ECO:0007669"/>
    <property type="project" value="UniProtKB-KW"/>
</dbReference>
<keyword evidence="9 13" id="KW-1133">Transmembrane helix</keyword>
<dbReference type="RefSeq" id="WP_135795652.1">
    <property type="nucleotide sequence ID" value="NZ_CP032096.1"/>
</dbReference>
<evidence type="ECO:0000256" key="8">
    <source>
        <dbReference type="ARBA" id="ARBA00022982"/>
    </source>
</evidence>
<keyword evidence="16" id="KW-1185">Reference proteome</keyword>
<proteinExistence type="inferred from homology"/>
<name>A0A4P7NYU5_9GAMM</name>
<keyword evidence="4" id="KW-1003">Cell membrane</keyword>
<evidence type="ECO:0000256" key="4">
    <source>
        <dbReference type="ARBA" id="ARBA00022475"/>
    </source>
</evidence>
<dbReference type="EMBL" id="CP032096">
    <property type="protein sequence ID" value="QBZ82990.1"/>
    <property type="molecule type" value="Genomic_DNA"/>
</dbReference>
<dbReference type="Proteomes" id="UP000296201">
    <property type="component" value="Chromosome"/>
</dbReference>
<keyword evidence="3" id="KW-0813">Transport</keyword>
<evidence type="ECO:0000256" key="3">
    <source>
        <dbReference type="ARBA" id="ARBA00022448"/>
    </source>
</evidence>
<dbReference type="Pfam" id="PF01292">
    <property type="entry name" value="Ni_hydr_CYTB"/>
    <property type="match status" value="1"/>
</dbReference>
<dbReference type="InterPro" id="IPR011577">
    <property type="entry name" value="Cyt_b561_bac/Ni-Hgenase"/>
</dbReference>